<dbReference type="InterPro" id="IPR036409">
    <property type="entry name" value="Aldolase_II/adducin_N_sf"/>
</dbReference>
<evidence type="ECO:0008006" key="2">
    <source>
        <dbReference type="Google" id="ProtNLM"/>
    </source>
</evidence>
<name>A0A382YXL2_9ZZZZ</name>
<evidence type="ECO:0000313" key="1">
    <source>
        <dbReference type="EMBL" id="SVD87992.1"/>
    </source>
</evidence>
<dbReference type="AlphaFoldDB" id="A0A382YXL2"/>
<gene>
    <name evidence="1" type="ORF">METZ01_LOCUS440846</name>
</gene>
<dbReference type="EMBL" id="UINC01179350">
    <property type="protein sequence ID" value="SVD87992.1"/>
    <property type="molecule type" value="Genomic_DNA"/>
</dbReference>
<accession>A0A382YXL2</accession>
<proteinExistence type="predicted"/>
<protein>
    <recommendedName>
        <fullName evidence="2">Class II aldolase/adducin N-terminal domain-containing protein</fullName>
    </recommendedName>
</protein>
<dbReference type="SUPFAM" id="SSF53639">
    <property type="entry name" value="AraD/HMP-PK domain-like"/>
    <property type="match status" value="1"/>
</dbReference>
<dbReference type="Gene3D" id="3.40.225.10">
    <property type="entry name" value="Class II aldolase/adducin N-terminal domain"/>
    <property type="match status" value="1"/>
</dbReference>
<organism evidence="1">
    <name type="scientific">marine metagenome</name>
    <dbReference type="NCBI Taxonomy" id="408172"/>
    <lineage>
        <taxon>unclassified sequences</taxon>
        <taxon>metagenomes</taxon>
        <taxon>ecological metagenomes</taxon>
    </lineage>
</organism>
<feature type="non-terminal residue" evidence="1">
    <location>
        <position position="1"/>
    </location>
</feature>
<reference evidence="1" key="1">
    <citation type="submission" date="2018-05" db="EMBL/GenBank/DDBJ databases">
        <authorList>
            <person name="Lanie J.A."/>
            <person name="Ng W.-L."/>
            <person name="Kazmierczak K.M."/>
            <person name="Andrzejewski T.M."/>
            <person name="Davidsen T.M."/>
            <person name="Wayne K.J."/>
            <person name="Tettelin H."/>
            <person name="Glass J.I."/>
            <person name="Rusch D."/>
            <person name="Podicherti R."/>
            <person name="Tsui H.-C.T."/>
            <person name="Winkler M.E."/>
        </authorList>
    </citation>
    <scope>NUCLEOTIDE SEQUENCE</scope>
</reference>
<sequence>THPPLVNGLTCAEGGEAAGKRLFPDALWVEYIDAGYTLSVVLKGRIEQYLSEHGKIPQVILLKNHGIFVSADTAEEIRALYTGVMDALKQEYEEASVTDTLAIADAEPASETEERIRELFGADAAYVTSSGAFACVPGPITPDHLVYSRAFPFTDELTEKAVANYKTKHGFAPKVVVAANRVFGIGTTANNAALALQLSQDGALVMQLAEAFGGLEYMTARAREFIENWEVESYRQSVAS</sequence>